<dbReference type="Proteomes" id="UP000192448">
    <property type="component" value="Unassembled WGS sequence"/>
</dbReference>
<reference evidence="2 3" key="1">
    <citation type="submission" date="2017-02" db="EMBL/GenBank/DDBJ databases">
        <title>The new phylogeny of genus Mycobacterium.</title>
        <authorList>
            <person name="Tortoli E."/>
            <person name="Trovato A."/>
            <person name="Cirillo D.M."/>
        </authorList>
    </citation>
    <scope>NUCLEOTIDE SEQUENCE [LARGE SCALE GENOMIC DNA]</scope>
    <source>
        <strain evidence="2 3">RW6</strain>
    </source>
</reference>
<organism evidence="2 3">
    <name type="scientific">Mycobacterium aquaticum</name>
    <dbReference type="NCBI Taxonomy" id="1927124"/>
    <lineage>
        <taxon>Bacteria</taxon>
        <taxon>Bacillati</taxon>
        <taxon>Actinomycetota</taxon>
        <taxon>Actinomycetes</taxon>
        <taxon>Mycobacteriales</taxon>
        <taxon>Mycobacteriaceae</taxon>
        <taxon>Mycobacterium</taxon>
    </lineage>
</organism>
<proteinExistence type="predicted"/>
<dbReference type="AlphaFoldDB" id="A0A1X0AB82"/>
<dbReference type="EMBL" id="MVHF01000046">
    <property type="protein sequence ID" value="ORA27320.1"/>
    <property type="molecule type" value="Genomic_DNA"/>
</dbReference>
<keyword evidence="1" id="KW-0812">Transmembrane</keyword>
<keyword evidence="1" id="KW-0472">Membrane</keyword>
<accession>A0A1X0AB82</accession>
<evidence type="ECO:0000313" key="3">
    <source>
        <dbReference type="Proteomes" id="UP000192448"/>
    </source>
</evidence>
<sequence>MKILPAGIEQQINRVDRQRSLLIGISCGLLAFWSAYRVIWALYLALTYDFIFGSLVFPIALWAVIGAVAGIAATAFLTHYAKGSASDTDHVDQR</sequence>
<dbReference type="RefSeq" id="WP_083168954.1">
    <property type="nucleotide sequence ID" value="NZ_MVHF01000046.1"/>
</dbReference>
<keyword evidence="1" id="KW-1133">Transmembrane helix</keyword>
<dbReference type="STRING" id="1927124.BST13_30855"/>
<name>A0A1X0AB82_9MYCO</name>
<feature type="transmembrane region" description="Helical" evidence="1">
    <location>
        <begin position="21"/>
        <end position="43"/>
    </location>
</feature>
<protein>
    <submittedName>
        <fullName evidence="2">Uncharacterized protein</fullName>
    </submittedName>
</protein>
<gene>
    <name evidence="2" type="ORF">BST13_30855</name>
</gene>
<dbReference type="OrthoDB" id="4735250at2"/>
<evidence type="ECO:0000313" key="2">
    <source>
        <dbReference type="EMBL" id="ORA27320.1"/>
    </source>
</evidence>
<keyword evidence="3" id="KW-1185">Reference proteome</keyword>
<feature type="transmembrane region" description="Helical" evidence="1">
    <location>
        <begin position="55"/>
        <end position="77"/>
    </location>
</feature>
<evidence type="ECO:0000256" key="1">
    <source>
        <dbReference type="SAM" id="Phobius"/>
    </source>
</evidence>
<comment type="caution">
    <text evidence="2">The sequence shown here is derived from an EMBL/GenBank/DDBJ whole genome shotgun (WGS) entry which is preliminary data.</text>
</comment>